<dbReference type="EMBL" id="GGLE01005208">
    <property type="protein sequence ID" value="MBY09334.1"/>
    <property type="molecule type" value="Transcribed_RNA"/>
</dbReference>
<proteinExistence type="predicted"/>
<protein>
    <submittedName>
        <fullName evidence="2">Uncharacterized protein</fullName>
    </submittedName>
</protein>
<dbReference type="GO" id="GO:0036064">
    <property type="term" value="C:ciliary basal body"/>
    <property type="evidence" value="ECO:0007669"/>
    <property type="project" value="TreeGrafter"/>
</dbReference>
<accession>A0A2R5LII4</accession>
<name>A0A2R5LII4_9ACAR</name>
<dbReference type="PANTHER" id="PTHR31022">
    <property type="entry name" value="CENTRIOLE, CILIA AND SPINDLE-ASSOCIATED PROTEIN"/>
    <property type="match status" value="1"/>
</dbReference>
<dbReference type="GO" id="GO:1901673">
    <property type="term" value="P:regulation of mitotic spindle assembly"/>
    <property type="evidence" value="ECO:0007669"/>
    <property type="project" value="TreeGrafter"/>
</dbReference>
<feature type="compositionally biased region" description="Polar residues" evidence="1">
    <location>
        <begin position="107"/>
        <end position="116"/>
    </location>
</feature>
<feature type="region of interest" description="Disordered" evidence="1">
    <location>
        <begin position="178"/>
        <end position="224"/>
    </location>
</feature>
<feature type="compositionally biased region" description="Basic and acidic residues" evidence="1">
    <location>
        <begin position="209"/>
        <end position="224"/>
    </location>
</feature>
<feature type="compositionally biased region" description="Low complexity" evidence="1">
    <location>
        <begin position="77"/>
        <end position="93"/>
    </location>
</feature>
<dbReference type="PANTHER" id="PTHR31022:SF4">
    <property type="entry name" value="CENTRIOLE, CILIA AND SPINDLE-ASSOCIATED PROTEIN"/>
    <property type="match status" value="1"/>
</dbReference>
<reference evidence="2" key="1">
    <citation type="submission" date="2018-03" db="EMBL/GenBank/DDBJ databases">
        <title>The relapsing fever spirochete Borrelia turicatae persists in the highly oxidative environment of its soft-bodied tick vector.</title>
        <authorList>
            <person name="Bourret T.J."/>
            <person name="Boyle W.K."/>
            <person name="Valenzuela J.G."/>
            <person name="Oliveira F."/>
            <person name="Lopez J.E."/>
        </authorList>
    </citation>
    <scope>NUCLEOTIDE SEQUENCE</scope>
    <source>
        <strain evidence="2">Kansas strain/isolate</strain>
        <tissue evidence="2">Salivary glands</tissue>
    </source>
</reference>
<dbReference type="AlphaFoldDB" id="A0A2R5LII4"/>
<dbReference type="GO" id="GO:0005814">
    <property type="term" value="C:centriole"/>
    <property type="evidence" value="ECO:0007669"/>
    <property type="project" value="TreeGrafter"/>
</dbReference>
<sequence>MGFKKSEYRKKFKRVPSEKLIAISSENARYRSDRRLRECRHEPIDWDSEGFDSESEDSEFLPPTKLHLRRLELTGNTRRPASGTTSSSRGSSPCGHIRIQKDRAVQTERTSSAVRYSRYTQTDSAELLRQRLHEGRTEPDRRHQWYPRESPFELFGKAEIVDTLAAKRTFNIAASTDEVHPSALLAASRRRPQTPSPIHRNAPRSPPSRPDRQRWITEYNEKYK</sequence>
<dbReference type="InterPro" id="IPR029774">
    <property type="entry name" value="CSAP"/>
</dbReference>
<dbReference type="Pfam" id="PF15748">
    <property type="entry name" value="CCSAP"/>
    <property type="match status" value="2"/>
</dbReference>
<dbReference type="GO" id="GO:0035869">
    <property type="term" value="C:ciliary transition zone"/>
    <property type="evidence" value="ECO:0007669"/>
    <property type="project" value="TreeGrafter"/>
</dbReference>
<dbReference type="GO" id="GO:0005819">
    <property type="term" value="C:spindle"/>
    <property type="evidence" value="ECO:0007669"/>
    <property type="project" value="TreeGrafter"/>
</dbReference>
<evidence type="ECO:0000313" key="2">
    <source>
        <dbReference type="EMBL" id="MBY09334.1"/>
    </source>
</evidence>
<organism evidence="2">
    <name type="scientific">Ornithodoros turicata</name>
    <dbReference type="NCBI Taxonomy" id="34597"/>
    <lineage>
        <taxon>Eukaryota</taxon>
        <taxon>Metazoa</taxon>
        <taxon>Ecdysozoa</taxon>
        <taxon>Arthropoda</taxon>
        <taxon>Chelicerata</taxon>
        <taxon>Arachnida</taxon>
        <taxon>Acari</taxon>
        <taxon>Parasitiformes</taxon>
        <taxon>Ixodida</taxon>
        <taxon>Ixodoidea</taxon>
        <taxon>Argasidae</taxon>
        <taxon>Ornithodorinae</taxon>
        <taxon>Ornithodoros</taxon>
    </lineage>
</organism>
<feature type="region of interest" description="Disordered" evidence="1">
    <location>
        <begin position="74"/>
        <end position="116"/>
    </location>
</feature>
<evidence type="ECO:0000256" key="1">
    <source>
        <dbReference type="SAM" id="MobiDB-lite"/>
    </source>
</evidence>
<dbReference type="GO" id="GO:0008017">
    <property type="term" value="F:microtubule binding"/>
    <property type="evidence" value="ECO:0007669"/>
    <property type="project" value="TreeGrafter"/>
</dbReference>